<feature type="chain" id="PRO_5047245313" description="Transporter" evidence="1">
    <location>
        <begin position="21"/>
        <end position="331"/>
    </location>
</feature>
<dbReference type="InterPro" id="IPR025737">
    <property type="entry name" value="FApF"/>
</dbReference>
<comment type="caution">
    <text evidence="2">The sequence shown here is derived from an EMBL/GenBank/DDBJ whole genome shotgun (WGS) entry which is preliminary data.</text>
</comment>
<reference evidence="3" key="1">
    <citation type="journal article" date="2019" name="Int. J. Syst. Evol. Microbiol.">
        <title>The Global Catalogue of Microorganisms (GCM) 10K type strain sequencing project: providing services to taxonomists for standard genome sequencing and annotation.</title>
        <authorList>
            <consortium name="The Broad Institute Genomics Platform"/>
            <consortium name="The Broad Institute Genome Sequencing Center for Infectious Disease"/>
            <person name="Wu L."/>
            <person name="Ma J."/>
        </authorList>
    </citation>
    <scope>NUCLEOTIDE SEQUENCE [LARGE SCALE GENOMIC DNA]</scope>
    <source>
        <strain evidence="3">JCM 17329</strain>
    </source>
</reference>
<evidence type="ECO:0000256" key="1">
    <source>
        <dbReference type="SAM" id="SignalP"/>
    </source>
</evidence>
<evidence type="ECO:0008006" key="4">
    <source>
        <dbReference type="Google" id="ProtNLM"/>
    </source>
</evidence>
<dbReference type="Pfam" id="PF13557">
    <property type="entry name" value="Phenol_MetA_deg"/>
    <property type="match status" value="1"/>
</dbReference>
<accession>A0ABP7DWU8</accession>
<gene>
    <name evidence="2" type="ORF">GCM10022421_18320</name>
</gene>
<sequence length="331" mass="35959">MKKRILSAGLLLSLTVTAQAQDRQVVDAVARALETQGVMTPKGKLEIEPSFSYSQNTSDRISILGFTQVPTLLVGIIEAEDADLTTFTWGLAARYGLTNRIELELRVPWVYRYDKFTRLVPTGGNGGDETRTFTSNGGGLGDVEAAIRYQFNLESAPFWIGGLRVKSDTGESPFDKELNNITRVYDDPPTGSGAWALEPSLTMIYPTDPAVLFGTAGYTWNMEADAGVDIDSSNGESGNDKYDLGDSFFLGMGMGFAVNNRLSFSLGVNHRTVFKSTVNGRKSGDMLQIDSLTTGFSLAMTEKTSINMSLQAGLTEDAPDVQVNFGMPIMF</sequence>
<keyword evidence="1" id="KW-0732">Signal</keyword>
<evidence type="ECO:0000313" key="2">
    <source>
        <dbReference type="EMBL" id="GAA3711285.1"/>
    </source>
</evidence>
<dbReference type="Proteomes" id="UP001501479">
    <property type="component" value="Unassembled WGS sequence"/>
</dbReference>
<feature type="signal peptide" evidence="1">
    <location>
        <begin position="1"/>
        <end position="20"/>
    </location>
</feature>
<name>A0ABP7DWU8_9GAMM</name>
<keyword evidence="3" id="KW-1185">Reference proteome</keyword>
<evidence type="ECO:0000313" key="3">
    <source>
        <dbReference type="Proteomes" id="UP001501479"/>
    </source>
</evidence>
<organism evidence="2 3">
    <name type="scientific">Oceanisphaera sediminis</name>
    <dbReference type="NCBI Taxonomy" id="981381"/>
    <lineage>
        <taxon>Bacteria</taxon>
        <taxon>Pseudomonadati</taxon>
        <taxon>Pseudomonadota</taxon>
        <taxon>Gammaproteobacteria</taxon>
        <taxon>Aeromonadales</taxon>
        <taxon>Aeromonadaceae</taxon>
        <taxon>Oceanisphaera</taxon>
    </lineage>
</organism>
<proteinExistence type="predicted"/>
<protein>
    <recommendedName>
        <fullName evidence="4">Transporter</fullName>
    </recommendedName>
</protein>
<dbReference type="EMBL" id="BAABDS010000027">
    <property type="protein sequence ID" value="GAA3711285.1"/>
    <property type="molecule type" value="Genomic_DNA"/>
</dbReference>
<dbReference type="RefSeq" id="WP_344964448.1">
    <property type="nucleotide sequence ID" value="NZ_BAABDS010000027.1"/>
</dbReference>